<comment type="similarity">
    <text evidence="1">Belongs to the glycosyltransferase 28 family.</text>
</comment>
<comment type="caution">
    <text evidence="7">The sequence shown here is derived from an EMBL/GenBank/DDBJ whole genome shotgun (WGS) entry which is preliminary data.</text>
</comment>
<dbReference type="Proteomes" id="UP000584374">
    <property type="component" value="Unassembled WGS sequence"/>
</dbReference>
<evidence type="ECO:0000313" key="8">
    <source>
        <dbReference type="Proteomes" id="UP000584374"/>
    </source>
</evidence>
<gene>
    <name evidence="7" type="ORF">BJ970_002912</name>
</gene>
<dbReference type="InterPro" id="IPR050426">
    <property type="entry name" value="Glycosyltransferase_28"/>
</dbReference>
<name>A0A840Q9P2_9PSEU</name>
<dbReference type="Pfam" id="PF21036">
    <property type="entry name" value="EryCIII-like_N"/>
    <property type="match status" value="1"/>
</dbReference>
<dbReference type="AlphaFoldDB" id="A0A840Q9P2"/>
<feature type="domain" description="Erythromycin biosynthesis protein CIII-like N-terminal" evidence="6">
    <location>
        <begin position="22"/>
        <end position="246"/>
    </location>
</feature>
<dbReference type="GO" id="GO:0016758">
    <property type="term" value="F:hexosyltransferase activity"/>
    <property type="evidence" value="ECO:0007669"/>
    <property type="project" value="UniProtKB-ARBA"/>
</dbReference>
<keyword evidence="4" id="KW-0045">Antibiotic biosynthesis</keyword>
<evidence type="ECO:0000259" key="6">
    <source>
        <dbReference type="Pfam" id="PF21036"/>
    </source>
</evidence>
<reference evidence="7 8" key="1">
    <citation type="submission" date="2020-08" db="EMBL/GenBank/DDBJ databases">
        <title>Sequencing the genomes of 1000 actinobacteria strains.</title>
        <authorList>
            <person name="Klenk H.-P."/>
        </authorList>
    </citation>
    <scope>NUCLEOTIDE SEQUENCE [LARGE SCALE GENOMIC DNA]</scope>
    <source>
        <strain evidence="7 8">DSM 45584</strain>
    </source>
</reference>
<keyword evidence="2" id="KW-0328">Glycosyltransferase</keyword>
<dbReference type="InterPro" id="IPR048284">
    <property type="entry name" value="EryCIII-like_N"/>
</dbReference>
<dbReference type="InterPro" id="IPR002213">
    <property type="entry name" value="UDP_glucos_trans"/>
</dbReference>
<dbReference type="InterPro" id="IPR010610">
    <property type="entry name" value="EryCIII-like_C"/>
</dbReference>
<dbReference type="PANTHER" id="PTHR48050:SF13">
    <property type="entry name" value="STEROL 3-BETA-GLUCOSYLTRANSFERASE UGT80A2"/>
    <property type="match status" value="1"/>
</dbReference>
<dbReference type="EMBL" id="JACHIW010000001">
    <property type="protein sequence ID" value="MBB5155378.1"/>
    <property type="molecule type" value="Genomic_DNA"/>
</dbReference>
<dbReference type="FunFam" id="3.40.50.2000:FF:000072">
    <property type="entry name" value="Glycosyl transferase"/>
    <property type="match status" value="1"/>
</dbReference>
<proteinExistence type="inferred from homology"/>
<organism evidence="7 8">
    <name type="scientific">Saccharopolyspora phatthalungensis</name>
    <dbReference type="NCBI Taxonomy" id="664693"/>
    <lineage>
        <taxon>Bacteria</taxon>
        <taxon>Bacillati</taxon>
        <taxon>Actinomycetota</taxon>
        <taxon>Actinomycetes</taxon>
        <taxon>Pseudonocardiales</taxon>
        <taxon>Pseudonocardiaceae</taxon>
        <taxon>Saccharopolyspora</taxon>
    </lineage>
</organism>
<dbReference type="SUPFAM" id="SSF53756">
    <property type="entry name" value="UDP-Glycosyltransferase/glycogen phosphorylase"/>
    <property type="match status" value="1"/>
</dbReference>
<sequence>MRILFTAAPGYGLMLPIVPLVWAARAAGHEVLVATTAEMTDVGARAGLPMVDVFPQHDVWAELLRGIGSDGESPVLERLAAAKGLSEEYQKASQAGNPFGLFTLTMTEGTIDAGRAFGPDLVVHTTDHVAGRLVAAALGLPVLEVGNRISWSSRDADFRAKTEFYGDDEITLALRAKLDIPDGPPRVFARIDPRAPSMGGLAADEPDPQDGIPWWPMRFVPFNGGAVVPEWALRRPERPRVGVTLGTVVPIMTGTSNLSVVIEALGGMDVEVILAAGKTDLADLGPLPANVHSVGFLPLSAFLPTASLMVHHGGSGTTAAPLHYAVPQLVLPAFADNPMSAQRVVDRGVGLSHDPATADVATVRAMAERLLTEPAFRTAAREVSEEMATQPSPHSVIERTIALINQ</sequence>
<evidence type="ECO:0000313" key="7">
    <source>
        <dbReference type="EMBL" id="MBB5155378.1"/>
    </source>
</evidence>
<dbReference type="GO" id="GO:0008194">
    <property type="term" value="F:UDP-glycosyltransferase activity"/>
    <property type="evidence" value="ECO:0007669"/>
    <property type="project" value="InterPro"/>
</dbReference>
<evidence type="ECO:0000256" key="3">
    <source>
        <dbReference type="ARBA" id="ARBA00022679"/>
    </source>
</evidence>
<protein>
    <submittedName>
        <fullName evidence="7">UDP:flavonoid glycosyltransferase YjiC (YdhE family)</fullName>
    </submittedName>
</protein>
<dbReference type="CDD" id="cd03784">
    <property type="entry name" value="GT1_Gtf-like"/>
    <property type="match status" value="1"/>
</dbReference>
<evidence type="ECO:0000256" key="2">
    <source>
        <dbReference type="ARBA" id="ARBA00022676"/>
    </source>
</evidence>
<dbReference type="PANTHER" id="PTHR48050">
    <property type="entry name" value="STEROL 3-BETA-GLUCOSYLTRANSFERASE"/>
    <property type="match status" value="1"/>
</dbReference>
<dbReference type="GO" id="GO:0017000">
    <property type="term" value="P:antibiotic biosynthetic process"/>
    <property type="evidence" value="ECO:0007669"/>
    <property type="project" value="UniProtKB-KW"/>
</dbReference>
<keyword evidence="3 7" id="KW-0808">Transferase</keyword>
<feature type="domain" description="Erythromycin biosynthesis protein CIII-like C-terminal" evidence="5">
    <location>
        <begin position="260"/>
        <end position="403"/>
    </location>
</feature>
<evidence type="ECO:0000256" key="1">
    <source>
        <dbReference type="ARBA" id="ARBA00006962"/>
    </source>
</evidence>
<evidence type="ECO:0000256" key="4">
    <source>
        <dbReference type="ARBA" id="ARBA00023194"/>
    </source>
</evidence>
<dbReference type="RefSeq" id="WP_184726726.1">
    <property type="nucleotide sequence ID" value="NZ_JACHIW010000001.1"/>
</dbReference>
<keyword evidence="8" id="KW-1185">Reference proteome</keyword>
<dbReference type="Gene3D" id="3.40.50.2000">
    <property type="entry name" value="Glycogen Phosphorylase B"/>
    <property type="match status" value="2"/>
</dbReference>
<evidence type="ECO:0000259" key="5">
    <source>
        <dbReference type="Pfam" id="PF06722"/>
    </source>
</evidence>
<dbReference type="Pfam" id="PF06722">
    <property type="entry name" value="EryCIII-like_C"/>
    <property type="match status" value="1"/>
</dbReference>
<accession>A0A840Q9P2</accession>